<dbReference type="InterPro" id="IPR001584">
    <property type="entry name" value="Integrase_cat-core"/>
</dbReference>
<dbReference type="RefSeq" id="WP_338200636.1">
    <property type="nucleotide sequence ID" value="NZ_JAEKNR010000087.1"/>
</dbReference>
<dbReference type="EMBL" id="JAEKNR010000087">
    <property type="protein sequence ID" value="MBJ7597970.1"/>
    <property type="molecule type" value="Genomic_DNA"/>
</dbReference>
<dbReference type="Gene3D" id="3.30.420.10">
    <property type="entry name" value="Ribonuclease H-like superfamily/Ribonuclease H"/>
    <property type="match status" value="1"/>
</dbReference>
<dbReference type="AlphaFoldDB" id="A0A934K3W0"/>
<dbReference type="Proteomes" id="UP000612893">
    <property type="component" value="Unassembled WGS sequence"/>
</dbReference>
<evidence type="ECO:0000313" key="2">
    <source>
        <dbReference type="EMBL" id="MBJ7597970.1"/>
    </source>
</evidence>
<gene>
    <name evidence="2" type="ORF">JF922_07770</name>
</gene>
<dbReference type="PANTHER" id="PTHR35004">
    <property type="entry name" value="TRANSPOSASE RV3428C-RELATED"/>
    <property type="match status" value="1"/>
</dbReference>
<dbReference type="PROSITE" id="PS50994">
    <property type="entry name" value="INTEGRASE"/>
    <property type="match status" value="1"/>
</dbReference>
<organism evidence="2 3">
    <name type="scientific">Candidatus Nephthysia bennettiae</name>
    <dbReference type="NCBI Taxonomy" id="3127016"/>
    <lineage>
        <taxon>Bacteria</taxon>
        <taxon>Bacillati</taxon>
        <taxon>Candidatus Dormiibacterota</taxon>
        <taxon>Candidatus Dormibacteria</taxon>
        <taxon>Candidatus Dormibacterales</taxon>
        <taxon>Candidatus Dormibacteraceae</taxon>
        <taxon>Candidatus Nephthysia</taxon>
    </lineage>
</organism>
<evidence type="ECO:0000259" key="1">
    <source>
        <dbReference type="PROSITE" id="PS50994"/>
    </source>
</evidence>
<comment type="caution">
    <text evidence="2">The sequence shown here is derived from an EMBL/GenBank/DDBJ whole genome shotgun (WGS) entry which is preliminary data.</text>
</comment>
<evidence type="ECO:0000313" key="3">
    <source>
        <dbReference type="Proteomes" id="UP000612893"/>
    </source>
</evidence>
<dbReference type="InterPro" id="IPR009057">
    <property type="entry name" value="Homeodomain-like_sf"/>
</dbReference>
<dbReference type="PANTHER" id="PTHR35004:SF7">
    <property type="entry name" value="INTEGRASE PROTEIN"/>
    <property type="match status" value="1"/>
</dbReference>
<keyword evidence="3" id="KW-1185">Reference proteome</keyword>
<dbReference type="Pfam" id="PF13683">
    <property type="entry name" value="rve_3"/>
    <property type="match status" value="1"/>
</dbReference>
<dbReference type="GO" id="GO:0003676">
    <property type="term" value="F:nucleic acid binding"/>
    <property type="evidence" value="ECO:0007669"/>
    <property type="project" value="InterPro"/>
</dbReference>
<sequence>MGTASRELGVPRRSLHRWLARYQEAGIEGLVERSRRPLDLQPTIPTWVDRVIITVRLLTYWNSKRISAELARRRIYEVGHTYIDGLFQARGCSRGSVPPRPGPRYERTRPNELWHVDIKGPFFINLGGKSYIKTWIVGLVDDHSRFVIGLRILPESKAAPILRWLDECFELCGQPLQLMSDNGLPFVVWMPGMLTRFGKRLRELHIQHLRTQISSPWTNGKIEAFGGVLQQEVLDRQRFRSFDEAEAALAGFVAYYNYHRLSGVLAWLTPGERYDGTPFTDVGFQNIPALSHLQGWLEEVMNAA</sequence>
<reference evidence="2" key="1">
    <citation type="submission" date="2020-10" db="EMBL/GenBank/DDBJ databases">
        <title>Ca. Dormibacterota MAGs.</title>
        <authorList>
            <person name="Montgomery K."/>
        </authorList>
    </citation>
    <scope>NUCLEOTIDE SEQUENCE [LARGE SCALE GENOMIC DNA]</scope>
    <source>
        <strain evidence="2">SC8812_S17_10</strain>
    </source>
</reference>
<dbReference type="SUPFAM" id="SSF46689">
    <property type="entry name" value="Homeodomain-like"/>
    <property type="match status" value="1"/>
</dbReference>
<name>A0A934K3W0_9BACT</name>
<dbReference type="InterPro" id="IPR036397">
    <property type="entry name" value="RNaseH_sf"/>
</dbReference>
<feature type="domain" description="Integrase catalytic" evidence="1">
    <location>
        <begin position="106"/>
        <end position="278"/>
    </location>
</feature>
<proteinExistence type="predicted"/>
<dbReference type="GO" id="GO:0015074">
    <property type="term" value="P:DNA integration"/>
    <property type="evidence" value="ECO:0007669"/>
    <property type="project" value="InterPro"/>
</dbReference>
<dbReference type="InterPro" id="IPR012337">
    <property type="entry name" value="RNaseH-like_sf"/>
</dbReference>
<dbReference type="Pfam" id="PF13565">
    <property type="entry name" value="HTH_32"/>
    <property type="match status" value="1"/>
</dbReference>
<protein>
    <submittedName>
        <fullName evidence="2">DDE-type integrase/transposase/recombinase</fullName>
    </submittedName>
</protein>
<dbReference type="SUPFAM" id="SSF53098">
    <property type="entry name" value="Ribonuclease H-like"/>
    <property type="match status" value="1"/>
</dbReference>
<accession>A0A934K3W0</accession>